<evidence type="ECO:0000313" key="13">
    <source>
        <dbReference type="EMBL" id="KAG5511393.1"/>
    </source>
</evidence>
<evidence type="ECO:0000256" key="8">
    <source>
        <dbReference type="ARBA" id="ARBA00023128"/>
    </source>
</evidence>
<dbReference type="Gene3D" id="1.50.40.10">
    <property type="entry name" value="Mitochondrial carrier domain"/>
    <property type="match status" value="2"/>
</dbReference>
<evidence type="ECO:0000256" key="6">
    <source>
        <dbReference type="ARBA" id="ARBA00022792"/>
    </source>
</evidence>
<feature type="transmembrane region" description="Helical" evidence="12">
    <location>
        <begin position="251"/>
        <end position="273"/>
    </location>
</feature>
<evidence type="ECO:0000256" key="10">
    <source>
        <dbReference type="PROSITE-ProRule" id="PRU00282"/>
    </source>
</evidence>
<evidence type="ECO:0000256" key="3">
    <source>
        <dbReference type="ARBA" id="ARBA00022448"/>
    </source>
</evidence>
<dbReference type="GeneID" id="94293372"/>
<dbReference type="AlphaFoldDB" id="A0A836LKS5"/>
<evidence type="ECO:0000256" key="2">
    <source>
        <dbReference type="ARBA" id="ARBA00006375"/>
    </source>
</evidence>
<keyword evidence="5" id="KW-0677">Repeat</keyword>
<evidence type="ECO:0000256" key="4">
    <source>
        <dbReference type="ARBA" id="ARBA00022692"/>
    </source>
</evidence>
<comment type="similarity">
    <text evidence="2 11">Belongs to the mitochondrial carrier (TC 2.A.29) family.</text>
</comment>
<evidence type="ECO:0000256" key="5">
    <source>
        <dbReference type="ARBA" id="ARBA00022737"/>
    </source>
</evidence>
<keyword evidence="3 11" id="KW-0813">Transport</keyword>
<proteinExistence type="inferred from homology"/>
<evidence type="ECO:0000256" key="9">
    <source>
        <dbReference type="ARBA" id="ARBA00023136"/>
    </source>
</evidence>
<dbReference type="GO" id="GO:0005743">
    <property type="term" value="C:mitochondrial inner membrane"/>
    <property type="evidence" value="ECO:0007669"/>
    <property type="project" value="UniProtKB-SubCell"/>
</dbReference>
<comment type="subcellular location">
    <subcellularLocation>
        <location evidence="1">Mitochondrion inner membrane</location>
        <topology evidence="1">Multi-pass membrane protein</topology>
    </subcellularLocation>
</comment>
<feature type="transmembrane region" description="Helical" evidence="12">
    <location>
        <begin position="128"/>
        <end position="148"/>
    </location>
</feature>
<keyword evidence="9 10" id="KW-0472">Membrane</keyword>
<dbReference type="GO" id="GO:0005315">
    <property type="term" value="F:phosphate transmembrane transporter activity"/>
    <property type="evidence" value="ECO:0007669"/>
    <property type="project" value="InterPro"/>
</dbReference>
<comment type="caution">
    <text evidence="13">The sequence shown here is derived from an EMBL/GenBank/DDBJ whole genome shotgun (WGS) entry which is preliminary data.</text>
</comment>
<dbReference type="InterPro" id="IPR023395">
    <property type="entry name" value="MCP_dom_sf"/>
</dbReference>
<name>A0A836LKS5_9TRYP</name>
<feature type="repeat" description="Solcar" evidence="10">
    <location>
        <begin position="253"/>
        <end position="337"/>
    </location>
</feature>
<feature type="transmembrane region" description="Helical" evidence="12">
    <location>
        <begin position="89"/>
        <end position="108"/>
    </location>
</feature>
<reference evidence="13 14" key="1">
    <citation type="submission" date="2021-02" db="EMBL/GenBank/DDBJ databases">
        <title>Porcisia hertigi Genome sequencing and assembly.</title>
        <authorList>
            <person name="Almutairi H."/>
            <person name="Gatherer D."/>
        </authorList>
    </citation>
    <scope>NUCLEOTIDE SEQUENCE [LARGE SCALE GENOMIC DNA]</scope>
    <source>
        <strain evidence="13 14">C119</strain>
    </source>
</reference>
<dbReference type="Proteomes" id="UP000674318">
    <property type="component" value="Unassembled WGS sequence"/>
</dbReference>
<keyword evidence="6" id="KW-0999">Mitochondrion inner membrane</keyword>
<keyword evidence="7 12" id="KW-1133">Transmembrane helix</keyword>
<sequence>MSAHLTLHNRTIAPPGGGGEGHSFATTDPVPVVGLAVGDEPVAVLPAADSAHPGKRMFMYTSAATISQATASCGSPIMNARDRMCFKHFLLMVFAAVFMGVIVVTYLWESTAADSIDPITGVVRLYSFHYFVYCFLGGLSSGLIHLFLTPIDVVKCRIQVGEYCGFRQGFTHMFFEAGGSVSRALPLFFCGWLPTVWGYSLQASSKFFLYEVLKVVLMETTTTTTAEVRPAISTTGVGSTSPPSSAAHGLVAYQFFIFLLSSFLAEVVADLFLAPWEAVKIRMQTSPSFPLHLRIALPRMWEAEGLHGFYKGLVPLWCRQVPHNVIKLSSFEFFVSGVQFTFQYTGVIDTAAPSAVDKLVVSFVAGALAGVVCGIVSHPADTVLSKLNQKTCVQTSNAAPLLANTISDVRRDNMGHSKAKLAFNGMLQSALEVTREIGWRGMWKGLVPRLLMVSSSTALQLVTYDGFKVWVGLPTTRGVILGR</sequence>
<dbReference type="SUPFAM" id="SSF103506">
    <property type="entry name" value="Mitochondrial carrier"/>
    <property type="match status" value="1"/>
</dbReference>
<keyword evidence="14" id="KW-1185">Reference proteome</keyword>
<dbReference type="EMBL" id="JAFJZO010000005">
    <property type="protein sequence ID" value="KAG5511393.1"/>
    <property type="molecule type" value="Genomic_DNA"/>
</dbReference>
<evidence type="ECO:0008006" key="15">
    <source>
        <dbReference type="Google" id="ProtNLM"/>
    </source>
</evidence>
<feature type="repeat" description="Solcar" evidence="10">
    <location>
        <begin position="357"/>
        <end position="470"/>
    </location>
</feature>
<dbReference type="Pfam" id="PF00153">
    <property type="entry name" value="Mito_carr"/>
    <property type="match status" value="3"/>
</dbReference>
<gene>
    <name evidence="13" type="ORF">JKF63_07356</name>
</gene>
<dbReference type="KEGG" id="phet:94293372"/>
<dbReference type="InterPro" id="IPR044677">
    <property type="entry name" value="SLC25A3/Pic2/Mir1-like"/>
</dbReference>
<dbReference type="OrthoDB" id="427452at2759"/>
<evidence type="ECO:0000256" key="11">
    <source>
        <dbReference type="RuleBase" id="RU000488"/>
    </source>
</evidence>
<organism evidence="13 14">
    <name type="scientific">Porcisia hertigi</name>
    <dbReference type="NCBI Taxonomy" id="2761500"/>
    <lineage>
        <taxon>Eukaryota</taxon>
        <taxon>Discoba</taxon>
        <taxon>Euglenozoa</taxon>
        <taxon>Kinetoplastea</taxon>
        <taxon>Metakinetoplastina</taxon>
        <taxon>Trypanosomatida</taxon>
        <taxon>Trypanosomatidae</taxon>
        <taxon>Leishmaniinae</taxon>
        <taxon>Porcisia</taxon>
    </lineage>
</organism>
<keyword evidence="4 10" id="KW-0812">Transmembrane</keyword>
<protein>
    <recommendedName>
        <fullName evidence="15">Mitochondrial carrier protein</fullName>
    </recommendedName>
</protein>
<evidence type="ECO:0000256" key="12">
    <source>
        <dbReference type="SAM" id="Phobius"/>
    </source>
</evidence>
<dbReference type="PROSITE" id="PS50920">
    <property type="entry name" value="SOLCAR"/>
    <property type="match status" value="3"/>
</dbReference>
<dbReference type="InterPro" id="IPR018108">
    <property type="entry name" value="MCP_transmembrane"/>
</dbReference>
<evidence type="ECO:0000256" key="7">
    <source>
        <dbReference type="ARBA" id="ARBA00022989"/>
    </source>
</evidence>
<dbReference type="RefSeq" id="XP_067759605.1">
    <property type="nucleotide sequence ID" value="XM_067903295.1"/>
</dbReference>
<dbReference type="PANTHER" id="PTHR45671:SF28">
    <property type="entry name" value="CARRIER PROTEIN, PUTATIVE-RELATED"/>
    <property type="match status" value="1"/>
</dbReference>
<feature type="transmembrane region" description="Helical" evidence="12">
    <location>
        <begin position="181"/>
        <end position="200"/>
    </location>
</feature>
<keyword evidence="8" id="KW-0496">Mitochondrion</keyword>
<dbReference type="PANTHER" id="PTHR45671">
    <property type="entry name" value="SOLUTE CARRIER FAMILY 25 (MITOCHONDRIAL CARRIER PHOSPHATE CARRIER), MEMBER 3, LIKE-RELATED-RELATED"/>
    <property type="match status" value="1"/>
</dbReference>
<accession>A0A836LKS5</accession>
<dbReference type="GO" id="GO:1990547">
    <property type="term" value="P:mitochondrial phosphate ion transmembrane transport"/>
    <property type="evidence" value="ECO:0007669"/>
    <property type="project" value="InterPro"/>
</dbReference>
<feature type="repeat" description="Solcar" evidence="10">
    <location>
        <begin position="129"/>
        <end position="216"/>
    </location>
</feature>
<evidence type="ECO:0000313" key="14">
    <source>
        <dbReference type="Proteomes" id="UP000674318"/>
    </source>
</evidence>
<evidence type="ECO:0000256" key="1">
    <source>
        <dbReference type="ARBA" id="ARBA00004448"/>
    </source>
</evidence>